<sequence>MFNYSAKTVYRLDVASRTVLAVFGGYWGCAAFTVLFTRLLPFDAKSAALTANMIFFLIYTCVFIWVFSVKKPLTAWLGVGIPSAVCGFALFLWGAA</sequence>
<dbReference type="EMBL" id="CP035108">
    <property type="protein sequence ID" value="QAR33448.1"/>
    <property type="molecule type" value="Genomic_DNA"/>
</dbReference>
<feature type="transmembrane region" description="Helical" evidence="1">
    <location>
        <begin position="73"/>
        <end position="93"/>
    </location>
</feature>
<protein>
    <submittedName>
        <fullName evidence="2">Iron transporter</fullName>
    </submittedName>
</protein>
<dbReference type="KEGG" id="gtl:EP073_08555"/>
<dbReference type="RefSeq" id="WP_128466734.1">
    <property type="nucleotide sequence ID" value="NZ_CP035108.1"/>
</dbReference>
<feature type="transmembrane region" description="Helical" evidence="1">
    <location>
        <begin position="47"/>
        <end position="67"/>
    </location>
</feature>
<dbReference type="AlphaFoldDB" id="A0A410JZK2"/>
<dbReference type="Proteomes" id="UP000287502">
    <property type="component" value="Chromosome"/>
</dbReference>
<evidence type="ECO:0000256" key="1">
    <source>
        <dbReference type="SAM" id="Phobius"/>
    </source>
</evidence>
<organism evidence="2 3">
    <name type="scientific">Geovibrio thiophilus</name>
    <dbReference type="NCBI Taxonomy" id="139438"/>
    <lineage>
        <taxon>Bacteria</taxon>
        <taxon>Pseudomonadati</taxon>
        <taxon>Deferribacterota</taxon>
        <taxon>Deferribacteres</taxon>
        <taxon>Deferribacterales</taxon>
        <taxon>Geovibrionaceae</taxon>
        <taxon>Geovibrio</taxon>
    </lineage>
</organism>
<keyword evidence="1" id="KW-0812">Transmembrane</keyword>
<proteinExistence type="predicted"/>
<evidence type="ECO:0000313" key="3">
    <source>
        <dbReference type="Proteomes" id="UP000287502"/>
    </source>
</evidence>
<reference evidence="2 3" key="1">
    <citation type="submission" date="2019-01" db="EMBL/GenBank/DDBJ databases">
        <title>Geovibrio thiophilus DSM 11263, complete genome.</title>
        <authorList>
            <person name="Spring S."/>
            <person name="Bunk B."/>
            <person name="Sproer C."/>
        </authorList>
    </citation>
    <scope>NUCLEOTIDE SEQUENCE [LARGE SCALE GENOMIC DNA]</scope>
    <source>
        <strain evidence="2 3">DSM 11263</strain>
    </source>
</reference>
<evidence type="ECO:0000313" key="2">
    <source>
        <dbReference type="EMBL" id="QAR33448.1"/>
    </source>
</evidence>
<keyword evidence="1" id="KW-0472">Membrane</keyword>
<dbReference type="OrthoDB" id="1684279at2"/>
<feature type="transmembrane region" description="Helical" evidence="1">
    <location>
        <begin position="20"/>
        <end position="40"/>
    </location>
</feature>
<keyword evidence="3" id="KW-1185">Reference proteome</keyword>
<keyword evidence="1" id="KW-1133">Transmembrane helix</keyword>
<gene>
    <name evidence="2" type="ORF">EP073_08555</name>
</gene>
<accession>A0A410JZK2</accession>
<name>A0A410JZK2_9BACT</name>